<comment type="caution">
    <text evidence="2">The sequence shown here is derived from an EMBL/GenBank/DDBJ whole genome shotgun (WGS) entry which is preliminary data.</text>
</comment>
<evidence type="ECO:0000313" key="2">
    <source>
        <dbReference type="EMBL" id="KAH9822806.1"/>
    </source>
</evidence>
<organism evidence="2 3">
    <name type="scientific">Teratosphaeria destructans</name>
    <dbReference type="NCBI Taxonomy" id="418781"/>
    <lineage>
        <taxon>Eukaryota</taxon>
        <taxon>Fungi</taxon>
        <taxon>Dikarya</taxon>
        <taxon>Ascomycota</taxon>
        <taxon>Pezizomycotina</taxon>
        <taxon>Dothideomycetes</taxon>
        <taxon>Dothideomycetidae</taxon>
        <taxon>Mycosphaerellales</taxon>
        <taxon>Teratosphaeriaceae</taxon>
        <taxon>Teratosphaeria</taxon>
    </lineage>
</organism>
<sequence>MPTSTTIEPTAHTTTSNNHTRSADKTSIMRTFSALLKEHAAATRIRRLSQVEVEAESSSGPGKKGKQRRWSTFSSPFASRAAPSSDGEGEGKGRYVVEDAEAEKGEKRSRGEGDRRRVSRYGGGVPVFVDRERRQRGMMKRFLEHKWAPDFLQ</sequence>
<proteinExistence type="predicted"/>
<feature type="region of interest" description="Disordered" evidence="1">
    <location>
        <begin position="1"/>
        <end position="25"/>
    </location>
</feature>
<evidence type="ECO:0000256" key="1">
    <source>
        <dbReference type="SAM" id="MobiDB-lite"/>
    </source>
</evidence>
<feature type="compositionally biased region" description="Polar residues" evidence="1">
    <location>
        <begin position="1"/>
        <end position="20"/>
    </location>
</feature>
<reference evidence="2 3" key="1">
    <citation type="journal article" date="2018" name="IMA Fungus">
        <title>IMA Genome-F 10: Nine draft genome sequences of Claviceps purpurea s.lat., including C. arundinis, C. humidiphila, and C. cf. spartinae, pseudomolecules for the pitch canker pathogen Fusarium circinatum, draft genome of Davidsoniella eucalypti, Grosmannia galeiformis, Quambalaria eucalypti, and Teratosphaeria destructans.</title>
        <authorList>
            <person name="Wingfield B.D."/>
            <person name="Liu M."/>
            <person name="Nguyen H.D."/>
            <person name="Lane F.A."/>
            <person name="Morgan S.W."/>
            <person name="De Vos L."/>
            <person name="Wilken P.M."/>
            <person name="Duong T.A."/>
            <person name="Aylward J."/>
            <person name="Coetzee M.P."/>
            <person name="Dadej K."/>
            <person name="De Beer Z.W."/>
            <person name="Findlay W."/>
            <person name="Havenga M."/>
            <person name="Kolarik M."/>
            <person name="Menzies J.G."/>
            <person name="Naidoo K."/>
            <person name="Pochopski O."/>
            <person name="Shoukouhi P."/>
            <person name="Santana Q.C."/>
            <person name="Seifert K.A."/>
            <person name="Soal N."/>
            <person name="Steenkamp E.T."/>
            <person name="Tatham C.T."/>
            <person name="van der Nest M.A."/>
            <person name="Wingfield M.J."/>
        </authorList>
    </citation>
    <scope>NUCLEOTIDE SEQUENCE [LARGE SCALE GENOMIC DNA]</scope>
    <source>
        <strain evidence="2">CMW44962</strain>
    </source>
</reference>
<feature type="compositionally biased region" description="Low complexity" evidence="1">
    <location>
        <begin position="71"/>
        <end position="85"/>
    </location>
</feature>
<dbReference type="OrthoDB" id="10619988at2759"/>
<dbReference type="AlphaFoldDB" id="A0A9W7W013"/>
<accession>A0A9W7W013</accession>
<gene>
    <name evidence="2" type="ORF">Tdes44962_MAKER04639</name>
</gene>
<protein>
    <submittedName>
        <fullName evidence="2">Uncharacterized protein</fullName>
    </submittedName>
</protein>
<feature type="compositionally biased region" description="Basic and acidic residues" evidence="1">
    <location>
        <begin position="89"/>
        <end position="116"/>
    </location>
</feature>
<dbReference type="EMBL" id="RIBY02002201">
    <property type="protein sequence ID" value="KAH9822806.1"/>
    <property type="molecule type" value="Genomic_DNA"/>
</dbReference>
<evidence type="ECO:0000313" key="3">
    <source>
        <dbReference type="Proteomes" id="UP001138500"/>
    </source>
</evidence>
<feature type="region of interest" description="Disordered" evidence="1">
    <location>
        <begin position="48"/>
        <end position="121"/>
    </location>
</feature>
<reference evidence="2 3" key="2">
    <citation type="journal article" date="2021" name="Curr. Genet.">
        <title>Genetic response to nitrogen starvation in the aggressive Eucalyptus foliar pathogen Teratosphaeria destructans.</title>
        <authorList>
            <person name="Havenga M."/>
            <person name="Wingfield B.D."/>
            <person name="Wingfield M.J."/>
            <person name="Dreyer L.L."/>
            <person name="Roets F."/>
            <person name="Aylward J."/>
        </authorList>
    </citation>
    <scope>NUCLEOTIDE SEQUENCE [LARGE SCALE GENOMIC DNA]</scope>
    <source>
        <strain evidence="2">CMW44962</strain>
    </source>
</reference>
<name>A0A9W7W013_9PEZI</name>
<keyword evidence="3" id="KW-1185">Reference proteome</keyword>
<dbReference type="Proteomes" id="UP001138500">
    <property type="component" value="Unassembled WGS sequence"/>
</dbReference>